<keyword evidence="2" id="KW-1185">Reference proteome</keyword>
<comment type="caution">
    <text evidence="1">The sequence shown here is derived from an EMBL/GenBank/DDBJ whole genome shotgun (WGS) entry which is preliminary data.</text>
</comment>
<name>A0AAE0XYH8_9GAST</name>
<dbReference type="Proteomes" id="UP001283361">
    <property type="component" value="Unassembled WGS sequence"/>
</dbReference>
<gene>
    <name evidence="1" type="ORF">RRG08_041141</name>
</gene>
<reference evidence="1" key="1">
    <citation type="journal article" date="2023" name="G3 (Bethesda)">
        <title>A reference genome for the long-term kleptoplast-retaining sea slug Elysia crispata morphotype clarki.</title>
        <authorList>
            <person name="Eastman K.E."/>
            <person name="Pendleton A.L."/>
            <person name="Shaikh M.A."/>
            <person name="Suttiyut T."/>
            <person name="Ogas R."/>
            <person name="Tomko P."/>
            <person name="Gavelis G."/>
            <person name="Widhalm J.R."/>
            <person name="Wisecaver J.H."/>
        </authorList>
    </citation>
    <scope>NUCLEOTIDE SEQUENCE</scope>
    <source>
        <strain evidence="1">ECLA1</strain>
    </source>
</reference>
<protein>
    <submittedName>
        <fullName evidence="1">Uncharacterized protein</fullName>
    </submittedName>
</protein>
<accession>A0AAE0XYH8</accession>
<sequence length="180" mass="20173">MRTSLFPPLLTRLSHSLRDLCSAALVLRAGCRDVGQSSSQLSFESTLTVTFCRGWKGTNGEKAAVKMNGKEERLWWEPWLIFRGSTRLPWSSLAEKRLEDKHLEDGRLKTRYQINRAGFSPLRVEQLEHLLWSATKHSTTVESCLPGPAACASMTTVSGHLDLRISMRVAQFAVTISLEA</sequence>
<evidence type="ECO:0000313" key="2">
    <source>
        <dbReference type="Proteomes" id="UP001283361"/>
    </source>
</evidence>
<dbReference type="AlphaFoldDB" id="A0AAE0XYH8"/>
<dbReference type="EMBL" id="JAWDGP010007341">
    <property type="protein sequence ID" value="KAK3724658.1"/>
    <property type="molecule type" value="Genomic_DNA"/>
</dbReference>
<proteinExistence type="predicted"/>
<organism evidence="1 2">
    <name type="scientific">Elysia crispata</name>
    <name type="common">lettuce slug</name>
    <dbReference type="NCBI Taxonomy" id="231223"/>
    <lineage>
        <taxon>Eukaryota</taxon>
        <taxon>Metazoa</taxon>
        <taxon>Spiralia</taxon>
        <taxon>Lophotrochozoa</taxon>
        <taxon>Mollusca</taxon>
        <taxon>Gastropoda</taxon>
        <taxon>Heterobranchia</taxon>
        <taxon>Euthyneura</taxon>
        <taxon>Panpulmonata</taxon>
        <taxon>Sacoglossa</taxon>
        <taxon>Placobranchoidea</taxon>
        <taxon>Plakobranchidae</taxon>
        <taxon>Elysia</taxon>
    </lineage>
</organism>
<evidence type="ECO:0000313" key="1">
    <source>
        <dbReference type="EMBL" id="KAK3724658.1"/>
    </source>
</evidence>